<feature type="transmembrane region" description="Helical" evidence="1">
    <location>
        <begin position="150"/>
        <end position="168"/>
    </location>
</feature>
<name>A0A3S4DZ46_9MICO</name>
<dbReference type="GO" id="GO:0015293">
    <property type="term" value="F:symporter activity"/>
    <property type="evidence" value="ECO:0007669"/>
    <property type="project" value="InterPro"/>
</dbReference>
<dbReference type="SUPFAM" id="SSF103473">
    <property type="entry name" value="MFS general substrate transporter"/>
    <property type="match status" value="1"/>
</dbReference>
<evidence type="ECO:0000313" key="2">
    <source>
        <dbReference type="EMBL" id="RWZ59581.1"/>
    </source>
</evidence>
<dbReference type="Pfam" id="PF13347">
    <property type="entry name" value="MFS_2"/>
    <property type="match status" value="1"/>
</dbReference>
<feature type="transmembrane region" description="Helical" evidence="1">
    <location>
        <begin position="241"/>
        <end position="264"/>
    </location>
</feature>
<protein>
    <submittedName>
        <fullName evidence="2">MFS transporter</fullName>
    </submittedName>
</protein>
<evidence type="ECO:0000256" key="1">
    <source>
        <dbReference type="SAM" id="Phobius"/>
    </source>
</evidence>
<gene>
    <name evidence="2" type="ORF">ELQ92_12170</name>
</gene>
<organism evidence="2 3">
    <name type="scientific">Labedella populi</name>
    <dbReference type="NCBI Taxonomy" id="2498850"/>
    <lineage>
        <taxon>Bacteria</taxon>
        <taxon>Bacillati</taxon>
        <taxon>Actinomycetota</taxon>
        <taxon>Actinomycetes</taxon>
        <taxon>Micrococcales</taxon>
        <taxon>Microbacteriaceae</taxon>
        <taxon>Labedella</taxon>
    </lineage>
</organism>
<dbReference type="Gene3D" id="1.20.1250.20">
    <property type="entry name" value="MFS general substrate transporter like domains"/>
    <property type="match status" value="2"/>
</dbReference>
<proteinExistence type="predicted"/>
<sequence length="465" mass="48266">MDAMSRTLERRTVAAYAVGSIATGGFATLPGLVLVYYLTDSLGVTAIAAGAIVTIAKVWDVLIDPVIGARSDQSLARTGSRRRLMMWGALCLPAVFALTFAAPPGLGPVIGGLWVLVAFVLCATAFSLFQVPYVALPAELVARYDERTRLLTWRVVVLIVAVLLFGAGGPVLRDLGGDEASGYLLMGVVAGVLIGCGMFVASRVAPVDVARANVRPTASLAQNYSGGVGALRRSRAFRTLLATYMLQGLATGLMLTGAQYVATWVLHSELAVTLLFVALIGPALLLAPAWGALARRVGKERAFVLASVVFAVAALLPLGLLWTPGPWVYAPIALAGTAYAGMQTLPLAMLPDVISDDARRTGVRQAGVIGGLWSAGETAGLAFGATLLTVTLALTGYVESTASDTVSQPDSAVVGIVVAFSIVPSAIVAASLLTLRRYPLRRLDVDGPLTHGADGAPAVSREQGQ</sequence>
<keyword evidence="3" id="KW-1185">Reference proteome</keyword>
<feature type="transmembrane region" description="Helical" evidence="1">
    <location>
        <begin position="302"/>
        <end position="322"/>
    </location>
</feature>
<dbReference type="RefSeq" id="WP_128499358.1">
    <property type="nucleotide sequence ID" value="NZ_RZNC01000004.1"/>
</dbReference>
<accession>A0A3S4DZ46</accession>
<comment type="caution">
    <text evidence="2">The sequence shown here is derived from an EMBL/GenBank/DDBJ whole genome shotgun (WGS) entry which is preliminary data.</text>
</comment>
<feature type="transmembrane region" description="Helical" evidence="1">
    <location>
        <begin position="328"/>
        <end position="350"/>
    </location>
</feature>
<feature type="transmembrane region" description="Helical" evidence="1">
    <location>
        <begin position="109"/>
        <end position="129"/>
    </location>
</feature>
<feature type="transmembrane region" description="Helical" evidence="1">
    <location>
        <begin position="44"/>
        <end position="63"/>
    </location>
</feature>
<feature type="transmembrane region" description="Helical" evidence="1">
    <location>
        <begin position="12"/>
        <end position="38"/>
    </location>
</feature>
<dbReference type="PANTHER" id="PTHR11328">
    <property type="entry name" value="MAJOR FACILITATOR SUPERFAMILY DOMAIN-CONTAINING PROTEIN"/>
    <property type="match status" value="1"/>
</dbReference>
<reference evidence="2 3" key="1">
    <citation type="submission" date="2018-12" db="EMBL/GenBank/DDBJ databases">
        <authorList>
            <person name="Li F."/>
        </authorList>
    </citation>
    <scope>NUCLEOTIDE SEQUENCE [LARGE SCALE GENOMIC DNA]</scope>
    <source>
        <strain evidence="2 3">8H24J-4-2</strain>
    </source>
</reference>
<dbReference type="GO" id="GO:0005886">
    <property type="term" value="C:plasma membrane"/>
    <property type="evidence" value="ECO:0007669"/>
    <property type="project" value="TreeGrafter"/>
</dbReference>
<feature type="transmembrane region" description="Helical" evidence="1">
    <location>
        <begin position="371"/>
        <end position="394"/>
    </location>
</feature>
<keyword evidence="1" id="KW-0472">Membrane</keyword>
<feature type="transmembrane region" description="Helical" evidence="1">
    <location>
        <begin position="180"/>
        <end position="201"/>
    </location>
</feature>
<evidence type="ECO:0000313" key="3">
    <source>
        <dbReference type="Proteomes" id="UP000288603"/>
    </source>
</evidence>
<dbReference type="Proteomes" id="UP000288603">
    <property type="component" value="Unassembled WGS sequence"/>
</dbReference>
<dbReference type="AlphaFoldDB" id="A0A3S4DZ46"/>
<dbReference type="InterPro" id="IPR039672">
    <property type="entry name" value="MFS_2"/>
</dbReference>
<keyword evidence="1" id="KW-1133">Transmembrane helix</keyword>
<feature type="transmembrane region" description="Helical" evidence="1">
    <location>
        <begin position="414"/>
        <end position="435"/>
    </location>
</feature>
<feature type="transmembrane region" description="Helical" evidence="1">
    <location>
        <begin position="270"/>
        <end position="290"/>
    </location>
</feature>
<keyword evidence="1" id="KW-0812">Transmembrane</keyword>
<dbReference type="EMBL" id="RZNC01000004">
    <property type="protein sequence ID" value="RWZ59581.1"/>
    <property type="molecule type" value="Genomic_DNA"/>
</dbReference>
<feature type="transmembrane region" description="Helical" evidence="1">
    <location>
        <begin position="84"/>
        <end position="103"/>
    </location>
</feature>
<dbReference type="PANTHER" id="PTHR11328:SF24">
    <property type="entry name" value="MAJOR FACILITATOR SUPERFAMILY (MFS) PROFILE DOMAIN-CONTAINING PROTEIN"/>
    <property type="match status" value="1"/>
</dbReference>
<dbReference type="OrthoDB" id="3717977at2"/>
<dbReference type="InterPro" id="IPR036259">
    <property type="entry name" value="MFS_trans_sf"/>
</dbReference>
<dbReference type="GO" id="GO:0008643">
    <property type="term" value="P:carbohydrate transport"/>
    <property type="evidence" value="ECO:0007669"/>
    <property type="project" value="InterPro"/>
</dbReference>